<name>A0AAJ5EF04_9ENTE</name>
<evidence type="ECO:0000313" key="5">
    <source>
        <dbReference type="EMBL" id="QCA28117.1"/>
    </source>
</evidence>
<evidence type="ECO:0000256" key="3">
    <source>
        <dbReference type="ARBA" id="ARBA00023295"/>
    </source>
</evidence>
<dbReference type="Proteomes" id="UP000297725">
    <property type="component" value="Unassembled WGS sequence"/>
</dbReference>
<dbReference type="Gene3D" id="3.90.400.10">
    <property type="entry name" value="Oligo-1,6-glucosidase, Domain 2"/>
    <property type="match status" value="1"/>
</dbReference>
<dbReference type="GO" id="GO:0009313">
    <property type="term" value="P:oligosaccharide catabolic process"/>
    <property type="evidence" value="ECO:0007669"/>
    <property type="project" value="TreeGrafter"/>
</dbReference>
<reference evidence="5 7" key="2">
    <citation type="journal article" date="2020" name="Int. J. Syst. Evol. Microbiol.">
        <title>Vagococcus xieshaowenii sp. nov., isolated from snow finch (Montifringilla taczanowskii) cloacal content.</title>
        <authorList>
            <person name="Ge Y."/>
            <person name="Yang J."/>
            <person name="Lai X.H."/>
            <person name="Zhang G."/>
            <person name="Jin D."/>
            <person name="Lu S."/>
            <person name="Wang B."/>
            <person name="Huang Y."/>
            <person name="Huang Y."/>
            <person name="Ren Z."/>
            <person name="Zhang X."/>
            <person name="Xu J."/>
        </authorList>
    </citation>
    <scope>NUCLEOTIDE SEQUENCE [LARGE SCALE GENOMIC DNA]</scope>
    <source>
        <strain evidence="5">Personal::cf-49</strain>
        <strain evidence="7">personal::cf-49</strain>
    </source>
</reference>
<organism evidence="6 8">
    <name type="scientific">Vagococcus xieshaowenii</name>
    <dbReference type="NCBI Taxonomy" id="2562451"/>
    <lineage>
        <taxon>Bacteria</taxon>
        <taxon>Bacillati</taxon>
        <taxon>Bacillota</taxon>
        <taxon>Bacilli</taxon>
        <taxon>Lactobacillales</taxon>
        <taxon>Enterococcaceae</taxon>
        <taxon>Vagococcus</taxon>
    </lineage>
</organism>
<dbReference type="PANTHER" id="PTHR10357:SF178">
    <property type="entry name" value="OLIGO-1,6-GLUCOSIDASE 3-RELATED"/>
    <property type="match status" value="1"/>
</dbReference>
<dbReference type="PANTHER" id="PTHR10357">
    <property type="entry name" value="ALPHA-AMYLASE FAMILY MEMBER"/>
    <property type="match status" value="1"/>
</dbReference>
<dbReference type="SUPFAM" id="SSF51011">
    <property type="entry name" value="Glycosyl hydrolase domain"/>
    <property type="match status" value="1"/>
</dbReference>
<dbReference type="Pfam" id="PF16657">
    <property type="entry name" value="Malt_amylase_C"/>
    <property type="match status" value="1"/>
</dbReference>
<dbReference type="InterPro" id="IPR006047">
    <property type="entry name" value="GH13_cat_dom"/>
</dbReference>
<dbReference type="InterPro" id="IPR013780">
    <property type="entry name" value="Glyco_hydro_b"/>
</dbReference>
<evidence type="ECO:0000259" key="4">
    <source>
        <dbReference type="SMART" id="SM00642"/>
    </source>
</evidence>
<dbReference type="RefSeq" id="WP_135254973.1">
    <property type="nucleotide sequence ID" value="NZ_CP038865.1"/>
</dbReference>
<protein>
    <submittedName>
        <fullName evidence="6">Alpha-glucosidase</fullName>
    </submittedName>
</protein>
<evidence type="ECO:0000256" key="2">
    <source>
        <dbReference type="ARBA" id="ARBA00022801"/>
    </source>
</evidence>
<dbReference type="FunFam" id="3.20.20.80:FF:000064">
    <property type="entry name" value="Oligo-1,6-glucosidase"/>
    <property type="match status" value="2"/>
</dbReference>
<proteinExistence type="inferred from homology"/>
<dbReference type="AlphaFoldDB" id="A0AAJ5EF04"/>
<sequence>MNNLLIEKNNQTDDWWKKAVAYQIYPRSFYDSNNDGIGDLNGIREKLPYLKELGIDFIWLNPIYASPNVDNGYDISDYQAIHPDFGTMAEFEQLLAEAHALDIKIIMDLVVNHTSDQHPWFLEARQSKDNPYRDYYLWEDATADQLPNNWQSFFGGPTWTYDETTEQAYFHVFAKEQPDLNWKNPTMRAAIYKMIRWWLNLGIDGFRIDAISHIQKEPWDFEITDNQWAPFMNVSGIDDYMLELKAIFDEYDIVTVGEASGVSSEEAVAWTGNDGYVNMIFELEHCGRIGEPGQQKGSIPHLKDTLTRWQNSLADNGWNALYLENHDTPRSVSVYGDGSEKSAKALATLLLLMKGTPFIYQGQELGMINYPFRSIEEVDGKDTLYAYQALLEEQPELTSEEALTITMNWSRDHSRTPFQWNTEAFGGFSKTTPWLAVNPNFPIINAQYELQQPHSVVNFYKQLITLRKNTDTLIHGTYHLLLKNHPSIYAFTRQSDTETWLIITNLSTRSVTIDLSEELTLNDWQLILTNNQKLSLSHPLTLERFDALVYRKRH</sequence>
<dbReference type="Proteomes" id="UP000296883">
    <property type="component" value="Chromosome"/>
</dbReference>
<dbReference type="InterPro" id="IPR032091">
    <property type="entry name" value="Malt_amylase-like_C"/>
</dbReference>
<keyword evidence="2" id="KW-0378">Hydrolase</keyword>
<evidence type="ECO:0000313" key="6">
    <source>
        <dbReference type="EMBL" id="TFZ40160.1"/>
    </source>
</evidence>
<evidence type="ECO:0000313" key="8">
    <source>
        <dbReference type="Proteomes" id="UP000297725"/>
    </source>
</evidence>
<dbReference type="Gene3D" id="3.20.20.80">
    <property type="entry name" value="Glycosidases"/>
    <property type="match status" value="1"/>
</dbReference>
<dbReference type="EMBL" id="CP038865">
    <property type="protein sequence ID" value="QCA28117.1"/>
    <property type="molecule type" value="Genomic_DNA"/>
</dbReference>
<feature type="domain" description="Glycosyl hydrolase family 13 catalytic" evidence="4">
    <location>
        <begin position="23"/>
        <end position="415"/>
    </location>
</feature>
<dbReference type="FunFam" id="3.90.400.10:FF:000002">
    <property type="entry name" value="Sucrose isomerase"/>
    <property type="match status" value="1"/>
</dbReference>
<evidence type="ECO:0000256" key="1">
    <source>
        <dbReference type="ARBA" id="ARBA00008061"/>
    </source>
</evidence>
<reference evidence="6 8" key="1">
    <citation type="submission" date="2019-03" db="EMBL/GenBank/DDBJ databases">
        <title>Vagococcus sp. was isolated fron gut of Carduelis flavirostris.</title>
        <authorList>
            <person name="Ge Y."/>
        </authorList>
    </citation>
    <scope>NUCLEOTIDE SEQUENCE [LARGE SCALE GENOMIC DNA]</scope>
    <source>
        <strain evidence="6 8">CF-210</strain>
    </source>
</reference>
<dbReference type="CDD" id="cd11333">
    <property type="entry name" value="AmyAc_SI_OligoGlu_DGase"/>
    <property type="match status" value="1"/>
</dbReference>
<dbReference type="SUPFAM" id="SSF51445">
    <property type="entry name" value="(Trans)glycosidases"/>
    <property type="match status" value="1"/>
</dbReference>
<dbReference type="InterPro" id="IPR017853">
    <property type="entry name" value="GH"/>
</dbReference>
<dbReference type="Pfam" id="PF00128">
    <property type="entry name" value="Alpha-amylase"/>
    <property type="match status" value="1"/>
</dbReference>
<evidence type="ECO:0000313" key="7">
    <source>
        <dbReference type="Proteomes" id="UP000296883"/>
    </source>
</evidence>
<gene>
    <name evidence="6" type="ORF">E4031_08200</name>
    <name evidence="5" type="ORF">E4Z98_01875</name>
</gene>
<keyword evidence="3" id="KW-0326">Glycosidase</keyword>
<dbReference type="SMART" id="SM00642">
    <property type="entry name" value="Aamy"/>
    <property type="match status" value="1"/>
</dbReference>
<dbReference type="GO" id="GO:0004556">
    <property type="term" value="F:alpha-amylase activity"/>
    <property type="evidence" value="ECO:0007669"/>
    <property type="project" value="TreeGrafter"/>
</dbReference>
<dbReference type="EMBL" id="SRHU01000027">
    <property type="protein sequence ID" value="TFZ40160.1"/>
    <property type="molecule type" value="Genomic_DNA"/>
</dbReference>
<accession>A0AAJ5EF04</accession>
<keyword evidence="7" id="KW-1185">Reference proteome</keyword>
<dbReference type="Gene3D" id="2.60.40.1180">
    <property type="entry name" value="Golgi alpha-mannosidase II"/>
    <property type="match status" value="1"/>
</dbReference>
<comment type="similarity">
    <text evidence="1">Belongs to the glycosyl hydrolase 13 family.</text>
</comment>
<dbReference type="InterPro" id="IPR045857">
    <property type="entry name" value="O16G_dom_2"/>
</dbReference>